<keyword evidence="16" id="KW-0812">Transmembrane</keyword>
<evidence type="ECO:0000256" key="4">
    <source>
        <dbReference type="ARBA" id="ARBA00012438"/>
    </source>
</evidence>
<dbReference type="GO" id="GO:0046983">
    <property type="term" value="F:protein dimerization activity"/>
    <property type="evidence" value="ECO:0007669"/>
    <property type="project" value="InterPro"/>
</dbReference>
<feature type="transmembrane region" description="Helical" evidence="16">
    <location>
        <begin position="115"/>
        <end position="134"/>
    </location>
</feature>
<comment type="cofactor">
    <cofactor evidence="2">
        <name>[4Fe-4S] cluster</name>
        <dbReference type="ChEBI" id="CHEBI:49883"/>
    </cofactor>
</comment>
<evidence type="ECO:0000313" key="18">
    <source>
        <dbReference type="EMBL" id="PRY40343.1"/>
    </source>
</evidence>
<dbReference type="InterPro" id="IPR017205">
    <property type="entry name" value="Sig_transdc_His_kinase_ChrS"/>
</dbReference>
<dbReference type="PROSITE" id="PS50109">
    <property type="entry name" value="HIS_KIN"/>
    <property type="match status" value="1"/>
</dbReference>
<evidence type="ECO:0000256" key="1">
    <source>
        <dbReference type="ARBA" id="ARBA00000085"/>
    </source>
</evidence>
<name>A0A2T0T3Y2_9PSEU</name>
<dbReference type="InterPro" id="IPR004358">
    <property type="entry name" value="Sig_transdc_His_kin-like_C"/>
</dbReference>
<protein>
    <recommendedName>
        <fullName evidence="5">Oxygen sensor histidine kinase NreB</fullName>
        <ecNumber evidence="4">2.7.13.3</ecNumber>
    </recommendedName>
    <alternativeName>
        <fullName evidence="15">Nitrogen regulation protein B</fullName>
    </alternativeName>
</protein>
<keyword evidence="16" id="KW-0472">Membrane</keyword>
<comment type="catalytic activity">
    <reaction evidence="1">
        <text>ATP + protein L-histidine = ADP + protein N-phospho-L-histidine.</text>
        <dbReference type="EC" id="2.7.13.3"/>
    </reaction>
</comment>
<evidence type="ECO:0000256" key="7">
    <source>
        <dbReference type="ARBA" id="ARBA00022490"/>
    </source>
</evidence>
<dbReference type="InterPro" id="IPR036890">
    <property type="entry name" value="HATPase_C_sf"/>
</dbReference>
<comment type="subcellular location">
    <subcellularLocation>
        <location evidence="3">Cytoplasm</location>
    </subcellularLocation>
</comment>
<keyword evidence="6" id="KW-0004">4Fe-4S</keyword>
<accession>A0A2T0T3Y2</accession>
<dbReference type="SUPFAM" id="SSF55874">
    <property type="entry name" value="ATPase domain of HSP90 chaperone/DNA topoisomerase II/histidine kinase"/>
    <property type="match status" value="1"/>
</dbReference>
<gene>
    <name evidence="18" type="ORF">CLV43_10677</name>
</gene>
<evidence type="ECO:0000256" key="10">
    <source>
        <dbReference type="ARBA" id="ARBA00022777"/>
    </source>
</evidence>
<evidence type="ECO:0000256" key="15">
    <source>
        <dbReference type="ARBA" id="ARBA00030800"/>
    </source>
</evidence>
<organism evidence="18 19">
    <name type="scientific">Umezawaea tangerina</name>
    <dbReference type="NCBI Taxonomy" id="84725"/>
    <lineage>
        <taxon>Bacteria</taxon>
        <taxon>Bacillati</taxon>
        <taxon>Actinomycetota</taxon>
        <taxon>Actinomycetes</taxon>
        <taxon>Pseudonocardiales</taxon>
        <taxon>Pseudonocardiaceae</taxon>
        <taxon>Umezawaea</taxon>
    </lineage>
</organism>
<evidence type="ECO:0000256" key="2">
    <source>
        <dbReference type="ARBA" id="ARBA00001966"/>
    </source>
</evidence>
<evidence type="ECO:0000256" key="13">
    <source>
        <dbReference type="ARBA" id="ARBA00023014"/>
    </source>
</evidence>
<evidence type="ECO:0000256" key="8">
    <source>
        <dbReference type="ARBA" id="ARBA00022679"/>
    </source>
</evidence>
<feature type="domain" description="Histidine kinase" evidence="17">
    <location>
        <begin position="309"/>
        <end position="397"/>
    </location>
</feature>
<dbReference type="PRINTS" id="PR00344">
    <property type="entry name" value="BCTRLSENSOR"/>
</dbReference>
<keyword evidence="9" id="KW-0479">Metal-binding</keyword>
<evidence type="ECO:0000256" key="5">
    <source>
        <dbReference type="ARBA" id="ARBA00017322"/>
    </source>
</evidence>
<dbReference type="Proteomes" id="UP000239494">
    <property type="component" value="Unassembled WGS sequence"/>
</dbReference>
<keyword evidence="13" id="KW-0411">Iron-sulfur</keyword>
<feature type="transmembrane region" description="Helical" evidence="16">
    <location>
        <begin position="12"/>
        <end position="35"/>
    </location>
</feature>
<dbReference type="InterPro" id="IPR050482">
    <property type="entry name" value="Sensor_HK_TwoCompSys"/>
</dbReference>
<evidence type="ECO:0000256" key="3">
    <source>
        <dbReference type="ARBA" id="ARBA00004496"/>
    </source>
</evidence>
<comment type="function">
    <text evidence="14">Member of the two-component regulatory system NreB/NreC involved in the control of dissimilatory nitrate/nitrite reduction in response to oxygen. NreB functions as a direct oxygen sensor histidine kinase which is autophosphorylated, in the absence of oxygen, probably at the conserved histidine residue, and transfers its phosphate group probably to a conserved aspartate residue of NreC. NreB/NreC activates the expression of the nitrate (narGHJI) and nitrite (nir) reductase operons, as well as the putative nitrate transporter gene narT.</text>
</comment>
<dbReference type="SMART" id="SM00387">
    <property type="entry name" value="HATPase_c"/>
    <property type="match status" value="1"/>
</dbReference>
<dbReference type="RefSeq" id="WP_245886740.1">
    <property type="nucleotide sequence ID" value="NZ_PVTF01000006.1"/>
</dbReference>
<dbReference type="GO" id="GO:0005737">
    <property type="term" value="C:cytoplasm"/>
    <property type="evidence" value="ECO:0007669"/>
    <property type="project" value="UniProtKB-SubCell"/>
</dbReference>
<evidence type="ECO:0000256" key="9">
    <source>
        <dbReference type="ARBA" id="ARBA00022723"/>
    </source>
</evidence>
<dbReference type="Gene3D" id="3.30.565.10">
    <property type="entry name" value="Histidine kinase-like ATPase, C-terminal domain"/>
    <property type="match status" value="1"/>
</dbReference>
<dbReference type="PIRSF" id="PIRSF037434">
    <property type="entry name" value="STHK_ChrS"/>
    <property type="match status" value="1"/>
</dbReference>
<dbReference type="EC" id="2.7.13.3" evidence="4"/>
<dbReference type="GO" id="GO:0000155">
    <property type="term" value="F:phosphorelay sensor kinase activity"/>
    <property type="evidence" value="ECO:0007669"/>
    <property type="project" value="InterPro"/>
</dbReference>
<dbReference type="InterPro" id="IPR011712">
    <property type="entry name" value="Sig_transdc_His_kin_sub3_dim/P"/>
</dbReference>
<feature type="transmembrane region" description="Helical" evidence="16">
    <location>
        <begin position="72"/>
        <end position="88"/>
    </location>
</feature>
<comment type="caution">
    <text evidence="18">The sequence shown here is derived from an EMBL/GenBank/DDBJ whole genome shotgun (WGS) entry which is preliminary data.</text>
</comment>
<evidence type="ECO:0000256" key="12">
    <source>
        <dbReference type="ARBA" id="ARBA00023012"/>
    </source>
</evidence>
<keyword evidence="7" id="KW-0963">Cytoplasm</keyword>
<sequence>MAETALDRWERRMLAVGHVIPYFVLTVTTALYLVLSPHDRGAKLISLAVVAFTYAWMFWWFTAHPKWRTRQGLMAVFIIGMLVLYGYLGLRETWFGAVSFAVYVYAGEVLKVRWMFVAVATTAVLATMSLFGGVPSGPEFTAFLIFGLLFVTIACTFTFVGHVTTEQSRKRKEMVAQLAATMEENAGLHAQLLVQAREAGMLDERQRMAREIHDTLAQGFTGIITQLEAAEQTGDWRARVATATRLARENLTEARRSVHALRPAPLANAALPEALAEVVEGWRGATGVPVEVTTTGTARPMHPEVEVALLRTAQEALANVAKHAAASRVGLTLSYMEDVVTLDVRDDGVGFDPGATGGEGFGLMTMRQRVSRLAGAFEVESEPGLGTAVSASVPAIPTAVTT</sequence>
<dbReference type="AlphaFoldDB" id="A0A2T0T3Y2"/>
<feature type="transmembrane region" description="Helical" evidence="16">
    <location>
        <begin position="41"/>
        <end position="60"/>
    </location>
</feature>
<evidence type="ECO:0000256" key="16">
    <source>
        <dbReference type="SAM" id="Phobius"/>
    </source>
</evidence>
<keyword evidence="12" id="KW-0902">Two-component regulatory system</keyword>
<evidence type="ECO:0000256" key="6">
    <source>
        <dbReference type="ARBA" id="ARBA00022485"/>
    </source>
</evidence>
<dbReference type="PANTHER" id="PTHR24421:SF62">
    <property type="entry name" value="SENSORY TRANSDUCTION HISTIDINE KINASE"/>
    <property type="match status" value="1"/>
</dbReference>
<dbReference type="Pfam" id="PF07730">
    <property type="entry name" value="HisKA_3"/>
    <property type="match status" value="1"/>
</dbReference>
<dbReference type="InterPro" id="IPR003594">
    <property type="entry name" value="HATPase_dom"/>
</dbReference>
<dbReference type="EMBL" id="PVTF01000006">
    <property type="protein sequence ID" value="PRY40343.1"/>
    <property type="molecule type" value="Genomic_DNA"/>
</dbReference>
<keyword evidence="10 18" id="KW-0418">Kinase</keyword>
<keyword evidence="8" id="KW-0808">Transferase</keyword>
<evidence type="ECO:0000256" key="14">
    <source>
        <dbReference type="ARBA" id="ARBA00024827"/>
    </source>
</evidence>
<dbReference type="CDD" id="cd16917">
    <property type="entry name" value="HATPase_UhpB-NarQ-NarX-like"/>
    <property type="match status" value="1"/>
</dbReference>
<dbReference type="InterPro" id="IPR005467">
    <property type="entry name" value="His_kinase_dom"/>
</dbReference>
<evidence type="ECO:0000313" key="19">
    <source>
        <dbReference type="Proteomes" id="UP000239494"/>
    </source>
</evidence>
<dbReference type="Pfam" id="PF02518">
    <property type="entry name" value="HATPase_c"/>
    <property type="match status" value="1"/>
</dbReference>
<dbReference type="PANTHER" id="PTHR24421">
    <property type="entry name" value="NITRATE/NITRITE SENSOR PROTEIN NARX-RELATED"/>
    <property type="match status" value="1"/>
</dbReference>
<dbReference type="GO" id="GO:0016020">
    <property type="term" value="C:membrane"/>
    <property type="evidence" value="ECO:0007669"/>
    <property type="project" value="InterPro"/>
</dbReference>
<feature type="transmembrane region" description="Helical" evidence="16">
    <location>
        <begin position="140"/>
        <end position="164"/>
    </location>
</feature>
<dbReference type="GO" id="GO:0051539">
    <property type="term" value="F:4 iron, 4 sulfur cluster binding"/>
    <property type="evidence" value="ECO:0007669"/>
    <property type="project" value="UniProtKB-KW"/>
</dbReference>
<dbReference type="GO" id="GO:0046872">
    <property type="term" value="F:metal ion binding"/>
    <property type="evidence" value="ECO:0007669"/>
    <property type="project" value="UniProtKB-KW"/>
</dbReference>
<keyword evidence="19" id="KW-1185">Reference proteome</keyword>
<evidence type="ECO:0000259" key="17">
    <source>
        <dbReference type="PROSITE" id="PS50109"/>
    </source>
</evidence>
<keyword evidence="11" id="KW-0408">Iron</keyword>
<dbReference type="Gene3D" id="1.20.5.1930">
    <property type="match status" value="1"/>
</dbReference>
<proteinExistence type="predicted"/>
<keyword evidence="16" id="KW-1133">Transmembrane helix</keyword>
<reference evidence="18 19" key="1">
    <citation type="submission" date="2018-03" db="EMBL/GenBank/DDBJ databases">
        <title>Genomic Encyclopedia of Archaeal and Bacterial Type Strains, Phase II (KMG-II): from individual species to whole genera.</title>
        <authorList>
            <person name="Goeker M."/>
        </authorList>
    </citation>
    <scope>NUCLEOTIDE SEQUENCE [LARGE SCALE GENOMIC DNA]</scope>
    <source>
        <strain evidence="18 19">DSM 44720</strain>
    </source>
</reference>
<evidence type="ECO:0000256" key="11">
    <source>
        <dbReference type="ARBA" id="ARBA00023004"/>
    </source>
</evidence>